<evidence type="ECO:0000313" key="4">
    <source>
        <dbReference type="Proteomes" id="UP000324383"/>
    </source>
</evidence>
<keyword evidence="4" id="KW-1185">Reference proteome</keyword>
<name>A0A5D3FGW0_9BACE</name>
<sequence>MSTLRLLLVAISTGIFSAANYASDTLRIDRKVWQNVRSDRHFAGRVWENPALKIFMNQAPLSQILVEGFTHKETESVSLQQGDGEHGFAVKANSVLRFTPESEIRGTAEYVNKKRTSVLWNESSDYETIYPYVSADEQGGDLNSEAYRFSGEYTHEAKAYTWAARLAYRAVMEFRNVDPRPKNTVSDLWVTVAVSRKIAGDYRGAVSLHAGKYKQDNTLKFFNDLGGSTIYHLTGLGMHYVRFAGTNTGVLYDGASFGGSFEWLPEHQRGVSVSVGYRHFGCDKQMKDLGDITLCTLKENVFSGEAAYTNGQKGVKASVVAKKRSGTENLFGSPTGAIYPFLNSVRSYAHSRSEFKLAGMYGQTSPTLSWNLISEIALHITDENYLDGTRHIGAKQANFRFDWQTNKAFRHSSLTTVLSLGYCRSVSASRQMEEQKETDILKPLTDRKFQQLSSHCSTISGVARWDIPVSLITEGGVYIQANAEYAHYRSFATLWKAGLSLGLTF</sequence>
<dbReference type="Pfam" id="PF21012">
    <property type="entry name" value="DUF6850"/>
    <property type="match status" value="1"/>
</dbReference>
<dbReference type="EMBL" id="VKLW01000012">
    <property type="protein sequence ID" value="TYK33803.1"/>
    <property type="molecule type" value="Genomic_DNA"/>
</dbReference>
<dbReference type="AlphaFoldDB" id="A0A5D3FGW0"/>
<reference evidence="3 4" key="1">
    <citation type="submission" date="2019-07" db="EMBL/GenBank/DDBJ databases">
        <title>Draft Genome Sequences of Bacteroides pyogenes Strains Isolated from the Uterus Holstein Dairy Cows with Metritis.</title>
        <authorList>
            <person name="Cunha F."/>
            <person name="Galvao K.N."/>
            <person name="Jeon S.J."/>
            <person name="Jeong K.C."/>
        </authorList>
    </citation>
    <scope>NUCLEOTIDE SEQUENCE [LARGE SCALE GENOMIC DNA]</scope>
    <source>
        <strain evidence="3 4">KG-31</strain>
    </source>
</reference>
<feature type="domain" description="DUF6850" evidence="2">
    <location>
        <begin position="68"/>
        <end position="505"/>
    </location>
</feature>
<keyword evidence="1" id="KW-0732">Signal</keyword>
<dbReference type="RefSeq" id="WP_148730427.1">
    <property type="nucleotide sequence ID" value="NZ_JADYUW010000036.1"/>
</dbReference>
<dbReference type="InterPro" id="IPR049236">
    <property type="entry name" value="DUF6850"/>
</dbReference>
<gene>
    <name evidence="3" type="ORF">FNJ60_06790</name>
</gene>
<feature type="signal peptide" evidence="1">
    <location>
        <begin position="1"/>
        <end position="21"/>
    </location>
</feature>
<feature type="chain" id="PRO_5030116448" description="DUF6850 domain-containing protein" evidence="1">
    <location>
        <begin position="22"/>
        <end position="505"/>
    </location>
</feature>
<evidence type="ECO:0000313" key="3">
    <source>
        <dbReference type="EMBL" id="TYK33803.1"/>
    </source>
</evidence>
<dbReference type="Proteomes" id="UP000324383">
    <property type="component" value="Unassembled WGS sequence"/>
</dbReference>
<protein>
    <recommendedName>
        <fullName evidence="2">DUF6850 domain-containing protein</fullName>
    </recommendedName>
</protein>
<evidence type="ECO:0000256" key="1">
    <source>
        <dbReference type="SAM" id="SignalP"/>
    </source>
</evidence>
<proteinExistence type="predicted"/>
<comment type="caution">
    <text evidence="3">The sequence shown here is derived from an EMBL/GenBank/DDBJ whole genome shotgun (WGS) entry which is preliminary data.</text>
</comment>
<organism evidence="3 4">
    <name type="scientific">Bacteroides pyogenes</name>
    <dbReference type="NCBI Taxonomy" id="310300"/>
    <lineage>
        <taxon>Bacteria</taxon>
        <taxon>Pseudomonadati</taxon>
        <taxon>Bacteroidota</taxon>
        <taxon>Bacteroidia</taxon>
        <taxon>Bacteroidales</taxon>
        <taxon>Bacteroidaceae</taxon>
        <taxon>Bacteroides</taxon>
    </lineage>
</organism>
<accession>A0A5D3FGW0</accession>
<evidence type="ECO:0000259" key="2">
    <source>
        <dbReference type="Pfam" id="PF21012"/>
    </source>
</evidence>